<dbReference type="PROSITE" id="PS51257">
    <property type="entry name" value="PROKAR_LIPOPROTEIN"/>
    <property type="match status" value="1"/>
</dbReference>
<sequence>MPSRRTVLTGATTSALLLSGCTSIVRVQPKIDRGIEFRRGAVFYPEQPDLQAEKPLARAYIFDTESEASALNWGMLLHPAEYRQTNFDTHCLVLVVGLSESGTKVVLDEQEVNGQSLSYQMSVTAAEHEPERPTFSYYLQKWRLGTVSDIESTDVRLSGKSS</sequence>
<dbReference type="AlphaFoldDB" id="A0A830F3S9"/>
<comment type="caution">
    <text evidence="1">The sequence shown here is derived from an EMBL/GenBank/DDBJ whole genome shotgun (WGS) entry which is preliminary data.</text>
</comment>
<reference evidence="1" key="1">
    <citation type="journal article" date="2014" name="Int. J. Syst. Evol. Microbiol.">
        <title>Complete genome sequence of Corynebacterium casei LMG S-19264T (=DSM 44701T), isolated from a smear-ripened cheese.</title>
        <authorList>
            <consortium name="US DOE Joint Genome Institute (JGI-PGF)"/>
            <person name="Walter F."/>
            <person name="Albersmeier A."/>
            <person name="Kalinowski J."/>
            <person name="Ruckert C."/>
        </authorList>
    </citation>
    <scope>NUCLEOTIDE SEQUENCE</scope>
    <source>
        <strain evidence="1">JCM 19596</strain>
    </source>
</reference>
<accession>A0A830F3S9</accession>
<organism evidence="1 2">
    <name type="scientific">Halocalculus aciditolerans</name>
    <dbReference type="NCBI Taxonomy" id="1383812"/>
    <lineage>
        <taxon>Archaea</taxon>
        <taxon>Methanobacteriati</taxon>
        <taxon>Methanobacteriota</taxon>
        <taxon>Stenosarchaea group</taxon>
        <taxon>Halobacteria</taxon>
        <taxon>Halobacteriales</taxon>
        <taxon>Halobacteriaceae</taxon>
        <taxon>Halocalculus</taxon>
    </lineage>
</organism>
<gene>
    <name evidence="1" type="ORF">GCM10009039_08220</name>
</gene>
<evidence type="ECO:0000313" key="1">
    <source>
        <dbReference type="EMBL" id="GGL52293.1"/>
    </source>
</evidence>
<name>A0A830F3S9_9EURY</name>
<dbReference type="OrthoDB" id="350448at2157"/>
<keyword evidence="2" id="KW-1185">Reference proteome</keyword>
<dbReference type="Proteomes" id="UP000607197">
    <property type="component" value="Unassembled WGS sequence"/>
</dbReference>
<proteinExistence type="predicted"/>
<protein>
    <submittedName>
        <fullName evidence="1">Uncharacterized protein</fullName>
    </submittedName>
</protein>
<dbReference type="EMBL" id="BMPG01000001">
    <property type="protein sequence ID" value="GGL52293.1"/>
    <property type="molecule type" value="Genomic_DNA"/>
</dbReference>
<dbReference type="RefSeq" id="WP_188976114.1">
    <property type="nucleotide sequence ID" value="NZ_BMPG01000001.1"/>
</dbReference>
<reference evidence="1" key="2">
    <citation type="submission" date="2020-09" db="EMBL/GenBank/DDBJ databases">
        <authorList>
            <person name="Sun Q."/>
            <person name="Ohkuma M."/>
        </authorList>
    </citation>
    <scope>NUCLEOTIDE SEQUENCE</scope>
    <source>
        <strain evidence="1">JCM 19596</strain>
    </source>
</reference>
<evidence type="ECO:0000313" key="2">
    <source>
        <dbReference type="Proteomes" id="UP000607197"/>
    </source>
</evidence>